<dbReference type="InterPro" id="IPR004199">
    <property type="entry name" value="B-gal_small/dom_5"/>
</dbReference>
<comment type="catalytic activity">
    <reaction evidence="1 11">
        <text>Hydrolysis of terminal non-reducing beta-D-galactose residues in beta-D-galactosides.</text>
        <dbReference type="EC" id="3.2.1.23"/>
    </reaction>
</comment>
<dbReference type="FunFam" id="2.60.40.10:FF:000680">
    <property type="entry name" value="Beta-galactosidase"/>
    <property type="match status" value="1"/>
</dbReference>
<dbReference type="NCBIfam" id="NF007074">
    <property type="entry name" value="PRK09525.1"/>
    <property type="match status" value="1"/>
</dbReference>
<dbReference type="GO" id="GO:0030246">
    <property type="term" value="F:carbohydrate binding"/>
    <property type="evidence" value="ECO:0007669"/>
    <property type="project" value="InterPro"/>
</dbReference>
<organism evidence="13 14">
    <name type="scientific">Brumicola pallidula DSM 14239 = ACAM 615</name>
    <dbReference type="NCBI Taxonomy" id="1121922"/>
    <lineage>
        <taxon>Bacteria</taxon>
        <taxon>Pseudomonadati</taxon>
        <taxon>Pseudomonadota</taxon>
        <taxon>Gammaproteobacteria</taxon>
        <taxon>Alteromonadales</taxon>
        <taxon>Alteromonadaceae</taxon>
        <taxon>Brumicola</taxon>
    </lineage>
</organism>
<dbReference type="InterPro" id="IPR036156">
    <property type="entry name" value="Beta-gal/glucu_dom_sf"/>
</dbReference>
<dbReference type="Pfam" id="PF00703">
    <property type="entry name" value="Glyco_hydro_2"/>
    <property type="match status" value="1"/>
</dbReference>
<keyword evidence="9 11" id="KW-0326">Glycosidase</keyword>
<evidence type="ECO:0000259" key="12">
    <source>
        <dbReference type="SMART" id="SM01038"/>
    </source>
</evidence>
<dbReference type="Pfam" id="PF16353">
    <property type="entry name" value="LacZ_4"/>
    <property type="match status" value="1"/>
</dbReference>
<dbReference type="InterPro" id="IPR008979">
    <property type="entry name" value="Galactose-bd-like_sf"/>
</dbReference>
<keyword evidence="8 11" id="KW-0915">Sodium</keyword>
<feature type="binding site" evidence="11">
    <location>
        <position position="606"/>
    </location>
    <ligand>
        <name>substrate</name>
    </ligand>
</feature>
<dbReference type="AlphaFoldDB" id="K6YSQ4"/>
<dbReference type="SUPFAM" id="SSF74650">
    <property type="entry name" value="Galactose mutarotase-like"/>
    <property type="match status" value="1"/>
</dbReference>
<name>K6YSQ4_9ALTE</name>
<protein>
    <recommendedName>
        <fullName evidence="4 11">Beta-galactosidase</fullName>
        <shortName evidence="11">Beta-gal</shortName>
        <ecNumber evidence="3 11">3.2.1.23</ecNumber>
    </recommendedName>
    <alternativeName>
        <fullName evidence="10 11">Lactase</fullName>
    </alternativeName>
</protein>
<evidence type="ECO:0000256" key="3">
    <source>
        <dbReference type="ARBA" id="ARBA00012756"/>
    </source>
</evidence>
<proteinExistence type="inferred from homology"/>
<dbReference type="InterPro" id="IPR032312">
    <property type="entry name" value="LacZ_4"/>
</dbReference>
<dbReference type="PRINTS" id="PR00132">
    <property type="entry name" value="GLHYDRLASE2"/>
</dbReference>
<dbReference type="Pfam" id="PF02837">
    <property type="entry name" value="Glyco_hydro_2_N"/>
    <property type="match status" value="1"/>
</dbReference>
<evidence type="ECO:0000256" key="7">
    <source>
        <dbReference type="ARBA" id="ARBA00022842"/>
    </source>
</evidence>
<dbReference type="PROSITE" id="PS00608">
    <property type="entry name" value="GLYCOSYL_HYDROL_F2_2"/>
    <property type="match status" value="1"/>
</dbReference>
<dbReference type="Gene3D" id="3.20.20.80">
    <property type="entry name" value="Glycosidases"/>
    <property type="match status" value="1"/>
</dbReference>
<keyword evidence="6 11" id="KW-0378">Hydrolase</keyword>
<evidence type="ECO:0000256" key="11">
    <source>
        <dbReference type="HAMAP-Rule" id="MF_01687"/>
    </source>
</evidence>
<dbReference type="PROSITE" id="PS00719">
    <property type="entry name" value="GLYCOSYL_HYDROL_F2_1"/>
    <property type="match status" value="1"/>
</dbReference>
<feature type="binding site" evidence="11">
    <location>
        <position position="1026"/>
    </location>
    <ligand>
        <name>substrate</name>
    </ligand>
</feature>
<feature type="binding site" evidence="11">
    <location>
        <position position="603"/>
    </location>
    <ligand>
        <name>Na(+)</name>
        <dbReference type="ChEBI" id="CHEBI:29101"/>
    </ligand>
</feature>
<dbReference type="Gene3D" id="2.60.40.10">
    <property type="entry name" value="Immunoglobulins"/>
    <property type="match status" value="2"/>
</dbReference>
<evidence type="ECO:0000256" key="5">
    <source>
        <dbReference type="ARBA" id="ARBA00022723"/>
    </source>
</evidence>
<evidence type="ECO:0000256" key="6">
    <source>
        <dbReference type="ARBA" id="ARBA00022801"/>
    </source>
</evidence>
<feature type="binding site" evidence="11">
    <location>
        <position position="196"/>
    </location>
    <ligand>
        <name>substrate</name>
    </ligand>
</feature>
<dbReference type="InterPro" id="IPR017853">
    <property type="entry name" value="GH"/>
</dbReference>
<dbReference type="SMART" id="SM01038">
    <property type="entry name" value="Bgal_small_N"/>
    <property type="match status" value="1"/>
</dbReference>
<keyword evidence="5 11" id="KW-0479">Metal-binding</keyword>
<feature type="binding site" evidence="11">
    <location>
        <position position="420"/>
    </location>
    <ligand>
        <name>Mg(2+)</name>
        <dbReference type="ChEBI" id="CHEBI:18420"/>
        <label>1</label>
    </ligand>
</feature>
<dbReference type="InterPro" id="IPR023933">
    <property type="entry name" value="Glyco_hydro_2_beta_Galsidase"/>
</dbReference>
<evidence type="ECO:0000256" key="10">
    <source>
        <dbReference type="ARBA" id="ARBA00032230"/>
    </source>
</evidence>
<dbReference type="HAMAP" id="MF_01687">
    <property type="entry name" value="Beta_gal"/>
    <property type="match status" value="1"/>
</dbReference>
<comment type="cofactor">
    <cofactor evidence="11">
        <name>Na(+)</name>
        <dbReference type="ChEBI" id="CHEBI:29101"/>
    </cofactor>
    <text evidence="11">Binds 1 sodium ion per monomer.</text>
</comment>
<dbReference type="OrthoDB" id="9758603at2"/>
<feature type="binding site" evidence="11">
    <location>
        <begin position="539"/>
        <end position="542"/>
    </location>
    <ligand>
        <name>substrate</name>
    </ligand>
</feature>
<evidence type="ECO:0000256" key="8">
    <source>
        <dbReference type="ARBA" id="ARBA00023053"/>
    </source>
</evidence>
<dbReference type="InterPro" id="IPR023230">
    <property type="entry name" value="Glyco_hydro_2_CS"/>
</dbReference>
<evidence type="ECO:0000256" key="2">
    <source>
        <dbReference type="ARBA" id="ARBA00007401"/>
    </source>
</evidence>
<dbReference type="InterPro" id="IPR013783">
    <property type="entry name" value="Ig-like_fold"/>
</dbReference>
<dbReference type="RefSeq" id="WP_006008134.1">
    <property type="nucleotide sequence ID" value="NZ_AUAV01000013.1"/>
</dbReference>
<keyword evidence="14" id="KW-1185">Reference proteome</keyword>
<reference evidence="14" key="1">
    <citation type="journal article" date="2014" name="Environ. Microbiol.">
        <title>Comparative genomics of the marine bacterial genus Glaciecola reveals the high degree of genomic diversity and genomic characteristic for cold adaptation.</title>
        <authorList>
            <person name="Qin Q.L."/>
            <person name="Xie B.B."/>
            <person name="Yu Y."/>
            <person name="Shu Y.L."/>
            <person name="Rong J.C."/>
            <person name="Zhang Y.J."/>
            <person name="Zhao D.L."/>
            <person name="Chen X.L."/>
            <person name="Zhang X.Y."/>
            <person name="Chen B."/>
            <person name="Zhou B.C."/>
            <person name="Zhang Y.Z."/>
        </authorList>
    </citation>
    <scope>NUCLEOTIDE SEQUENCE [LARGE SCALE GENOMIC DNA]</scope>
    <source>
        <strain evidence="14">ACAM 615</strain>
    </source>
</reference>
<dbReference type="SUPFAM" id="SSF49303">
    <property type="entry name" value="beta-Galactosidase/glucuronidase domain"/>
    <property type="match status" value="2"/>
</dbReference>
<evidence type="ECO:0000313" key="13">
    <source>
        <dbReference type="EMBL" id="GAC27006.1"/>
    </source>
</evidence>
<dbReference type="GO" id="GO:0004565">
    <property type="term" value="F:beta-galactosidase activity"/>
    <property type="evidence" value="ECO:0007669"/>
    <property type="project" value="UniProtKB-EC"/>
</dbReference>
<sequence length="1050" mass="118748">MTSLQHILQRRDWESPLSVQVNQEKAHSPLNGYKTVADARQKQHPQKQLLNGLWDFKLIAKPEDVDDSLLAEFVDDWQTINVPSNWQLQGFDKPIYCNVKYPFAVNPPFVPSDNPTGLYRTEFDIATERLSQRNHIIFEGVNSAFHLWCNGQWVGYSQDSRLPSEFDLSPFLTAGKNRISAMVIRWSDGSYLEDQDMWWLSGIFRDVVLLTKPQTYIRDVFIATDLDACYRDATLQLKTAIQTPAGVALAHLKNHTVSVQVFDGDSAICESQTQSTNNKRIDEKGGWEDIVFHNIAIQNPKKWSAETPNLYRCVVSLQDDKGLILDVEAYDIGFRKVAIDNGQLCVNGKPILIRGVNRHEHHPQNGHVVNEADMLADIKLMKQNNFNAVRTAHYPNHPRWYELCDELGLYVVDEANIETHGMFPMGRLASDPQWTGAFMSRYTQMVERDKNHASIIIWSLGNECGYGATHNAMYAWSKKFDPSRPVQYEGGGANTSATDIICPMYSRVDTDVIDDAVPKYAIKKWLSLPGETRPLILCEYAHAMGNSLGNFDDYWQAFREYPRLQGGFIWDWVDQGLSKIDSNGIHYWAYGGDFGDDVNDRQFCINGLLFPDRTAHPSLYEAKYSQQHLQFSLVPKAPNGLAQNHSQYSLSIFSDYVFRSTDNEKLIWRLMQNGVEIEQASVVLNIAPQSTVIIDIAPNSEFTAGKQYHINIDIELLNDCSFAQAGHVLATEQFSLVNSLSLSKLPTQPVVLPDSSQVALNVNDGEQAIAVQGANFIINFNRKTGLIDKWEHANRSVIAAGLQDNFYRAPLDNDIGVSEVDNLDPNAWQARWLLAGIGKWQRTCRQIKALSSRDDVRITCVFDYEYEQQGKSAMQAQTQWIYNISTLGVVTVDIDVRLNEALPPLPRIGVSLAVSKGQNSQVSWLGLGPFENYPDRKAAARFGHYSLALNELHTGYIFPTDNGLRSDCQQLNVNNLQVQGAFLFAASVYSQNTLTTARHTNELVQDDVIHLHIDHQHMGVGGDDSWSPSTHKEYLLERKQYRYSLTLHTL</sequence>
<feature type="site" description="Transition state stabilizer" evidence="11">
    <location>
        <position position="393"/>
    </location>
</feature>
<dbReference type="Gene3D" id="2.70.98.10">
    <property type="match status" value="1"/>
</dbReference>
<feature type="site" description="Transition state stabilizer" evidence="11">
    <location>
        <position position="359"/>
    </location>
</feature>
<dbReference type="SUPFAM" id="SSF51445">
    <property type="entry name" value="(Trans)glycosidases"/>
    <property type="match status" value="1"/>
</dbReference>
<dbReference type="GO" id="GO:0005990">
    <property type="term" value="P:lactose catabolic process"/>
    <property type="evidence" value="ECO:0007669"/>
    <property type="project" value="TreeGrafter"/>
</dbReference>
<dbReference type="Gene3D" id="2.60.120.260">
    <property type="entry name" value="Galactose-binding domain-like"/>
    <property type="match status" value="1"/>
</dbReference>
<feature type="active site" description="Proton donor" evidence="11">
    <location>
        <position position="463"/>
    </location>
</feature>
<dbReference type="GO" id="GO:0000287">
    <property type="term" value="F:magnesium ion binding"/>
    <property type="evidence" value="ECO:0007669"/>
    <property type="project" value="UniProtKB-UniRule"/>
</dbReference>
<dbReference type="InterPro" id="IPR014718">
    <property type="entry name" value="GH-type_carb-bd"/>
</dbReference>
<evidence type="ECO:0000256" key="1">
    <source>
        <dbReference type="ARBA" id="ARBA00001412"/>
    </source>
</evidence>
<comment type="subunit">
    <text evidence="11">Homotetramer.</text>
</comment>
<feature type="binding site" evidence="11">
    <location>
        <position position="196"/>
    </location>
    <ligand>
        <name>Na(+)</name>
        <dbReference type="ChEBI" id="CHEBI:29101"/>
    </ligand>
</feature>
<dbReference type="GO" id="GO:0009341">
    <property type="term" value="C:beta-galactosidase complex"/>
    <property type="evidence" value="ECO:0007669"/>
    <property type="project" value="InterPro"/>
</dbReference>
<feature type="active site" description="Nucleophile" evidence="11">
    <location>
        <position position="539"/>
    </location>
</feature>
<accession>K6YSQ4</accession>
<dbReference type="EMBL" id="BAEQ01000004">
    <property type="protein sequence ID" value="GAC27006.1"/>
    <property type="molecule type" value="Genomic_DNA"/>
</dbReference>
<comment type="similarity">
    <text evidence="2 11">Belongs to the glycosyl hydrolase 2 family.</text>
</comment>
<dbReference type="Pfam" id="PF02836">
    <property type="entry name" value="Glyco_hydro_2_C"/>
    <property type="match status" value="1"/>
</dbReference>
<dbReference type="Pfam" id="PF02929">
    <property type="entry name" value="Bgal_small_N"/>
    <property type="match status" value="1"/>
</dbReference>
<feature type="binding site" evidence="11">
    <location>
        <position position="418"/>
    </location>
    <ligand>
        <name>Mg(2+)</name>
        <dbReference type="ChEBI" id="CHEBI:18420"/>
        <label>1</label>
    </ligand>
</feature>
<feature type="binding site" evidence="11">
    <location>
        <position position="98"/>
    </location>
    <ligand>
        <name>substrate</name>
    </ligand>
</feature>
<dbReference type="Proteomes" id="UP000006251">
    <property type="component" value="Unassembled WGS sequence"/>
</dbReference>
<dbReference type="PANTHER" id="PTHR46323:SF2">
    <property type="entry name" value="BETA-GALACTOSIDASE"/>
    <property type="match status" value="1"/>
</dbReference>
<feature type="binding site" evidence="11">
    <location>
        <position position="599"/>
    </location>
    <ligand>
        <name>Mg(2+)</name>
        <dbReference type="ChEBI" id="CHEBI:18420"/>
        <label>2</label>
    </ligand>
</feature>
<evidence type="ECO:0000256" key="4">
    <source>
        <dbReference type="ARBA" id="ARBA00013303"/>
    </source>
</evidence>
<gene>
    <name evidence="11 13" type="primary">lacZ</name>
    <name evidence="13" type="ORF">GPAL_0125</name>
</gene>
<dbReference type="SUPFAM" id="SSF49785">
    <property type="entry name" value="Galactose-binding domain-like"/>
    <property type="match status" value="1"/>
</dbReference>
<dbReference type="InterPro" id="IPR011013">
    <property type="entry name" value="Gal_mutarotase_sf_dom"/>
</dbReference>
<dbReference type="PANTHER" id="PTHR46323">
    <property type="entry name" value="BETA-GALACTOSIDASE"/>
    <property type="match status" value="1"/>
</dbReference>
<feature type="domain" description="Beta galactosidase small chain/" evidence="12">
    <location>
        <begin position="770"/>
        <end position="1048"/>
    </location>
</feature>
<dbReference type="EC" id="3.2.1.23" evidence="3 11"/>
<dbReference type="InterPro" id="IPR006103">
    <property type="entry name" value="Glyco_hydro_2_cat"/>
</dbReference>
<dbReference type="STRING" id="1121922.GCA_000428905_02556"/>
<feature type="binding site" evidence="11">
    <location>
        <position position="606"/>
    </location>
    <ligand>
        <name>Na(+)</name>
        <dbReference type="ChEBI" id="CHEBI:29101"/>
    </ligand>
</feature>
<feature type="binding site" evidence="11">
    <location>
        <position position="463"/>
    </location>
    <ligand>
        <name>substrate</name>
    </ligand>
</feature>
<dbReference type="InterPro" id="IPR006104">
    <property type="entry name" value="Glyco_hydro_2_N"/>
</dbReference>
<dbReference type="InterPro" id="IPR023232">
    <property type="entry name" value="Glyco_hydro_2_AS"/>
</dbReference>
<keyword evidence="7 11" id="KW-0460">Magnesium</keyword>
<comment type="caution">
    <text evidence="13">The sequence shown here is derived from an EMBL/GenBank/DDBJ whole genome shotgun (WGS) entry which is preliminary data.</text>
</comment>
<evidence type="ECO:0000313" key="14">
    <source>
        <dbReference type="Proteomes" id="UP000006251"/>
    </source>
</evidence>
<feature type="binding site" evidence="11">
    <location>
        <position position="463"/>
    </location>
    <ligand>
        <name>Mg(2+)</name>
        <dbReference type="ChEBI" id="CHEBI:18420"/>
        <label>1</label>
    </ligand>
</feature>
<dbReference type="InterPro" id="IPR050347">
    <property type="entry name" value="Bact_Beta-galactosidase"/>
</dbReference>
<evidence type="ECO:0000256" key="9">
    <source>
        <dbReference type="ARBA" id="ARBA00023295"/>
    </source>
</evidence>
<comment type="cofactor">
    <cofactor evidence="11">
        <name>Mg(2+)</name>
        <dbReference type="ChEBI" id="CHEBI:18420"/>
    </cofactor>
    <text evidence="11">Binds 2 magnesium ions per monomer.</text>
</comment>
<dbReference type="InterPro" id="IPR006101">
    <property type="entry name" value="Glyco_hydro_2"/>
</dbReference>
<dbReference type="InterPro" id="IPR006102">
    <property type="entry name" value="Ig-like_GH2"/>
</dbReference>
<dbReference type="FunFam" id="3.20.20.80:FF:000018">
    <property type="entry name" value="Beta-galactosidase"/>
    <property type="match status" value="1"/>
</dbReference>